<evidence type="ECO:0000313" key="2">
    <source>
        <dbReference type="EMBL" id="MWV54386.1"/>
    </source>
</evidence>
<dbReference type="EMBL" id="RXYK01000003">
    <property type="protein sequence ID" value="RTY39090.1"/>
    <property type="molecule type" value="Genomic_DNA"/>
</dbReference>
<proteinExistence type="predicted"/>
<feature type="transmembrane region" description="Helical" evidence="1">
    <location>
        <begin position="263"/>
        <end position="283"/>
    </location>
</feature>
<keyword evidence="1" id="KW-0812">Transmembrane</keyword>
<dbReference type="Proteomes" id="UP000279908">
    <property type="component" value="Unassembled WGS sequence"/>
</dbReference>
<sequence length="490" mass="52842">MSAKSMILAVAGAVAIVPSAPLLASEHHSGAAATEAAVAMAHHLPPLWLVAPFVVLLLMIATGPLFYHRFWEHHYPKAAMGLGAVVALYYGFMMDHGTHTLLHTLEEYISFMALIASLFIVSGGILIHIERRGTPLVNGALLMFGAVLADIIGTTGASMLLIRPYMRINEGRLRAFHIVFFIFIVSNIGGGLTPIGDPPLFLGFLKGVPFFWVISKVWLPWIAVIATLIVIFMLLDWKAGKGEVTPAPKSSDGAITITGTKNFAWLAVIIVAVFLDPAVISGFPSLQEMLGVPFGIREVIMFSVAFVAYKNADGDALKGNEFNFEPIKEVAFLFVGIFATMIPALELIGSYAAIHAGEFSVSRFYWMTGALSGVLDNAPTYLNFLAGALGKFGLDINSADAVLQIRAFAAGTGSPVPGDVTSDVYLVAISIAAVFFGAMTYIGNAPNFMVKNIAAQAEADVPDFVEYIWKYSIPILLPVFLVLWLLFFNF</sequence>
<protein>
    <submittedName>
        <fullName evidence="3">Citrate transporter</fullName>
    </submittedName>
</protein>
<keyword evidence="1" id="KW-0472">Membrane</keyword>
<reference evidence="3 4" key="1">
    <citation type="submission" date="2018-12" db="EMBL/GenBank/DDBJ databases">
        <authorList>
            <person name="Lunina O.N."/>
            <person name="Grouzdev D.S."/>
            <person name="Gorlenko V.M."/>
            <person name="Savvichev A.S."/>
        </authorList>
    </citation>
    <scope>NUCLEOTIDE SEQUENCE [LARGE SCALE GENOMIC DNA]</scope>
    <source>
        <strain evidence="3 4">BrKhr-17</strain>
    </source>
</reference>
<evidence type="ECO:0000256" key="1">
    <source>
        <dbReference type="SAM" id="Phobius"/>
    </source>
</evidence>
<dbReference type="InterPro" id="IPR031566">
    <property type="entry name" value="CitMHS_2"/>
</dbReference>
<feature type="transmembrane region" description="Helical" evidence="1">
    <location>
        <begin position="174"/>
        <end position="196"/>
    </location>
</feature>
<feature type="transmembrane region" description="Helical" evidence="1">
    <location>
        <begin position="108"/>
        <end position="129"/>
    </location>
</feature>
<feature type="transmembrane region" description="Helical" evidence="1">
    <location>
        <begin position="290"/>
        <end position="310"/>
    </location>
</feature>
<accession>A0A3S0NAY0</accession>
<feature type="transmembrane region" description="Helical" evidence="1">
    <location>
        <begin position="79"/>
        <end position="96"/>
    </location>
</feature>
<evidence type="ECO:0000313" key="5">
    <source>
        <dbReference type="Proteomes" id="UP000489351"/>
    </source>
</evidence>
<feature type="transmembrane region" description="Helical" evidence="1">
    <location>
        <begin position="424"/>
        <end position="442"/>
    </location>
</feature>
<keyword evidence="1" id="KW-1133">Transmembrane helix</keyword>
<evidence type="ECO:0000313" key="4">
    <source>
        <dbReference type="Proteomes" id="UP000279908"/>
    </source>
</evidence>
<reference evidence="2 5" key="2">
    <citation type="submission" date="2019-11" db="EMBL/GenBank/DDBJ databases">
        <title>Green- and brown-colored morphotypes of Chlorobia in the stratified aquatic ecosystems of Kandalaksha Gulf (White Sea): A model for study of the accessory genome evolution.</title>
        <authorList>
            <person name="Grouzdev D.S."/>
        </authorList>
    </citation>
    <scope>NUCLEOTIDE SEQUENCE [LARGE SCALE GENOMIC DNA]</scope>
    <source>
        <strain evidence="2 5">ZM</strain>
    </source>
</reference>
<dbReference type="Proteomes" id="UP000489351">
    <property type="component" value="Unassembled WGS sequence"/>
</dbReference>
<feature type="transmembrane region" description="Helical" evidence="1">
    <location>
        <begin position="217"/>
        <end position="235"/>
    </location>
</feature>
<feature type="transmembrane region" description="Helical" evidence="1">
    <location>
        <begin position="468"/>
        <end position="488"/>
    </location>
</feature>
<name>A0A3S0NAY0_CHLPH</name>
<evidence type="ECO:0000313" key="3">
    <source>
        <dbReference type="EMBL" id="RTY39090.1"/>
    </source>
</evidence>
<dbReference type="EMBL" id="WUBZ01000011">
    <property type="protein sequence ID" value="MWV54386.1"/>
    <property type="molecule type" value="Genomic_DNA"/>
</dbReference>
<organism evidence="3 4">
    <name type="scientific">Chlorobium phaeovibrioides</name>
    <dbReference type="NCBI Taxonomy" id="1094"/>
    <lineage>
        <taxon>Bacteria</taxon>
        <taxon>Pseudomonadati</taxon>
        <taxon>Chlorobiota</taxon>
        <taxon>Chlorobiia</taxon>
        <taxon>Chlorobiales</taxon>
        <taxon>Chlorobiaceae</taxon>
        <taxon>Chlorobium/Pelodictyon group</taxon>
        <taxon>Chlorobium</taxon>
    </lineage>
</organism>
<feature type="transmembrane region" description="Helical" evidence="1">
    <location>
        <begin position="46"/>
        <end position="67"/>
    </location>
</feature>
<feature type="transmembrane region" description="Helical" evidence="1">
    <location>
        <begin position="141"/>
        <end position="162"/>
    </location>
</feature>
<dbReference type="AlphaFoldDB" id="A0A3S0NAY0"/>
<keyword evidence="5" id="KW-1185">Reference proteome</keyword>
<comment type="caution">
    <text evidence="3">The sequence shown here is derived from an EMBL/GenBank/DDBJ whole genome shotgun (WGS) entry which is preliminary data.</text>
</comment>
<feature type="transmembrane region" description="Helical" evidence="1">
    <location>
        <begin position="330"/>
        <end position="354"/>
    </location>
</feature>
<gene>
    <name evidence="3" type="ORF">EKD02_03060</name>
    <name evidence="2" type="ORF">GJ685_04815</name>
</gene>
<dbReference type="Pfam" id="PF16980">
    <property type="entry name" value="CitMHS_2"/>
    <property type="match status" value="1"/>
</dbReference>